<dbReference type="OrthoDB" id="6377204at2759"/>
<evidence type="ECO:0000259" key="1">
    <source>
        <dbReference type="Pfam" id="PF03184"/>
    </source>
</evidence>
<dbReference type="AlphaFoldDB" id="E9HRE3"/>
<evidence type="ECO:0000313" key="2">
    <source>
        <dbReference type="EMBL" id="EFX65704.1"/>
    </source>
</evidence>
<name>E9HRE3_DAPPU</name>
<dbReference type="InterPro" id="IPR004875">
    <property type="entry name" value="DDE_SF_endonuclease_dom"/>
</dbReference>
<feature type="domain" description="DDE-1" evidence="1">
    <location>
        <begin position="127"/>
        <end position="250"/>
    </location>
</feature>
<protein>
    <recommendedName>
        <fullName evidence="1">DDE-1 domain-containing protein</fullName>
    </recommendedName>
</protein>
<dbReference type="InParanoid" id="E9HRE3"/>
<sequence>HGITTKDMRRLAYQYATQEKCIVPLSWSVKKEAGRDWLSGFMRRHQDLSIRKPQATSLSRATSFNKHNVDSFFDNVEVIRSRGIPPSRWFNADESGFTTVHAPDGIIARKGRKQIGSITSGERGTLVTVCLAVSATGTSIPPYFVFPRVHFKEYFLNGAPLGSVGSANKSGWMSDKDFVLFMKHFIQNVRPSKENEVVLFLDNHSSHLSIEVLNLAKDNGVVMITFPPHCSHKLQPLDRSVFGPFKRYYNS</sequence>
<proteinExistence type="predicted"/>
<dbReference type="GO" id="GO:0003677">
    <property type="term" value="F:DNA binding"/>
    <property type="evidence" value="ECO:0000318"/>
    <property type="project" value="GO_Central"/>
</dbReference>
<reference evidence="2 3" key="1">
    <citation type="journal article" date="2011" name="Science">
        <title>The ecoresponsive genome of Daphnia pulex.</title>
        <authorList>
            <person name="Colbourne J.K."/>
            <person name="Pfrender M.E."/>
            <person name="Gilbert D."/>
            <person name="Thomas W.K."/>
            <person name="Tucker A."/>
            <person name="Oakley T.H."/>
            <person name="Tokishita S."/>
            <person name="Aerts A."/>
            <person name="Arnold G.J."/>
            <person name="Basu M.K."/>
            <person name="Bauer D.J."/>
            <person name="Caceres C.E."/>
            <person name="Carmel L."/>
            <person name="Casola C."/>
            <person name="Choi J.H."/>
            <person name="Detter J.C."/>
            <person name="Dong Q."/>
            <person name="Dusheyko S."/>
            <person name="Eads B.D."/>
            <person name="Frohlich T."/>
            <person name="Geiler-Samerotte K.A."/>
            <person name="Gerlach D."/>
            <person name="Hatcher P."/>
            <person name="Jogdeo S."/>
            <person name="Krijgsveld J."/>
            <person name="Kriventseva E.V."/>
            <person name="Kultz D."/>
            <person name="Laforsch C."/>
            <person name="Lindquist E."/>
            <person name="Lopez J."/>
            <person name="Manak J.R."/>
            <person name="Muller J."/>
            <person name="Pangilinan J."/>
            <person name="Patwardhan R.P."/>
            <person name="Pitluck S."/>
            <person name="Pritham E.J."/>
            <person name="Rechtsteiner A."/>
            <person name="Rho M."/>
            <person name="Rogozin I.B."/>
            <person name="Sakarya O."/>
            <person name="Salamov A."/>
            <person name="Schaack S."/>
            <person name="Shapiro H."/>
            <person name="Shiga Y."/>
            <person name="Skalitzky C."/>
            <person name="Smith Z."/>
            <person name="Souvorov A."/>
            <person name="Sung W."/>
            <person name="Tang Z."/>
            <person name="Tsuchiya D."/>
            <person name="Tu H."/>
            <person name="Vos H."/>
            <person name="Wang M."/>
            <person name="Wolf Y.I."/>
            <person name="Yamagata H."/>
            <person name="Yamada T."/>
            <person name="Ye Y."/>
            <person name="Shaw J.R."/>
            <person name="Andrews J."/>
            <person name="Crease T.J."/>
            <person name="Tang H."/>
            <person name="Lucas S.M."/>
            <person name="Robertson H.M."/>
            <person name="Bork P."/>
            <person name="Koonin E.V."/>
            <person name="Zdobnov E.M."/>
            <person name="Grigoriev I.V."/>
            <person name="Lynch M."/>
            <person name="Boore J.L."/>
        </authorList>
    </citation>
    <scope>NUCLEOTIDE SEQUENCE [LARGE SCALE GENOMIC DNA]</scope>
</reference>
<dbReference type="PhylomeDB" id="E9HRE3"/>
<dbReference type="HOGENOM" id="CLU_013929_2_0_1"/>
<keyword evidence="3" id="KW-1185">Reference proteome</keyword>
<dbReference type="Pfam" id="PF03184">
    <property type="entry name" value="DDE_1"/>
    <property type="match status" value="1"/>
</dbReference>
<organism evidence="2 3">
    <name type="scientific">Daphnia pulex</name>
    <name type="common">Water flea</name>
    <dbReference type="NCBI Taxonomy" id="6669"/>
    <lineage>
        <taxon>Eukaryota</taxon>
        <taxon>Metazoa</taxon>
        <taxon>Ecdysozoa</taxon>
        <taxon>Arthropoda</taxon>
        <taxon>Crustacea</taxon>
        <taxon>Branchiopoda</taxon>
        <taxon>Diplostraca</taxon>
        <taxon>Cladocera</taxon>
        <taxon>Anomopoda</taxon>
        <taxon>Daphniidae</taxon>
        <taxon>Daphnia</taxon>
    </lineage>
</organism>
<dbReference type="Proteomes" id="UP000000305">
    <property type="component" value="Unassembled WGS sequence"/>
</dbReference>
<accession>E9HRE3</accession>
<feature type="non-terminal residue" evidence="2">
    <location>
        <position position="1"/>
    </location>
</feature>
<dbReference type="GO" id="GO:0005634">
    <property type="term" value="C:nucleus"/>
    <property type="evidence" value="ECO:0000318"/>
    <property type="project" value="GO_Central"/>
</dbReference>
<dbReference type="KEGG" id="dpx:DAPPUDRAFT_13913"/>
<dbReference type="OMA" id="WTSARIC"/>
<dbReference type="PANTHER" id="PTHR19303:SF71">
    <property type="entry name" value="ZINC FINGER PHD-TYPE DOMAIN-CONTAINING PROTEIN"/>
    <property type="match status" value="1"/>
</dbReference>
<dbReference type="PANTHER" id="PTHR19303">
    <property type="entry name" value="TRANSPOSON"/>
    <property type="match status" value="1"/>
</dbReference>
<dbReference type="InterPro" id="IPR050863">
    <property type="entry name" value="CenT-Element_Derived"/>
</dbReference>
<dbReference type="Gene3D" id="3.30.420.10">
    <property type="entry name" value="Ribonuclease H-like superfamily/Ribonuclease H"/>
    <property type="match status" value="1"/>
</dbReference>
<feature type="non-terminal residue" evidence="2">
    <location>
        <position position="251"/>
    </location>
</feature>
<dbReference type="eggNOG" id="KOG3105">
    <property type="taxonomic scope" value="Eukaryota"/>
</dbReference>
<gene>
    <name evidence="2" type="ORF">DAPPUDRAFT_13913</name>
</gene>
<dbReference type="InterPro" id="IPR036397">
    <property type="entry name" value="RNaseH_sf"/>
</dbReference>
<evidence type="ECO:0000313" key="3">
    <source>
        <dbReference type="Proteomes" id="UP000000305"/>
    </source>
</evidence>
<dbReference type="EMBL" id="GL732734">
    <property type="protein sequence ID" value="EFX65704.1"/>
    <property type="molecule type" value="Genomic_DNA"/>
</dbReference>